<feature type="chain" id="PRO_5047386301" description="Extensin-like C-terminal domain-containing protein" evidence="2">
    <location>
        <begin position="19"/>
        <end position="278"/>
    </location>
</feature>
<dbReference type="Proteomes" id="UP000709466">
    <property type="component" value="Unassembled WGS sequence"/>
</dbReference>
<evidence type="ECO:0000256" key="1">
    <source>
        <dbReference type="SAM" id="MobiDB-lite"/>
    </source>
</evidence>
<name>A0ABX0VUX8_9RHOB</name>
<dbReference type="Pfam" id="PF06904">
    <property type="entry name" value="Extensin-like_C"/>
    <property type="match status" value="1"/>
</dbReference>
<evidence type="ECO:0000256" key="2">
    <source>
        <dbReference type="SAM" id="SignalP"/>
    </source>
</evidence>
<feature type="signal peptide" evidence="2">
    <location>
        <begin position="1"/>
        <end position="18"/>
    </location>
</feature>
<gene>
    <name evidence="4" type="ORF">HCZ30_01095</name>
</gene>
<keyword evidence="5" id="KW-1185">Reference proteome</keyword>
<dbReference type="EMBL" id="JAATOP010000001">
    <property type="protein sequence ID" value="NIY71026.1"/>
    <property type="molecule type" value="Genomic_DNA"/>
</dbReference>
<sequence length="278" mass="29170">MKLGLALALTLWGGAVWANAPAATSQPRLRPTEVVVSASGTAVARPRLRPAALAPAPSTPESTAARVAMEPETSSQFAVRRSSRPSARPPHVVLAGIAAAEARRRGSICGDFDIQGEEIADINGPGPCGVEGAVRIRSILGIGFSEQPTVDCRTASAFKTWLERGAIPAVGSEGGGIKEIWVMGHYSCRNQIGNSSSRRLSEHALGHAIDVGGLRLNDGGMISVKDGWGTRSDGGQLRDMHQAACGPFGTVLGPNANAAHHDHFHFDTARNRNSAYCR</sequence>
<evidence type="ECO:0000259" key="3">
    <source>
        <dbReference type="Pfam" id="PF06904"/>
    </source>
</evidence>
<feature type="region of interest" description="Disordered" evidence="1">
    <location>
        <begin position="47"/>
        <end position="88"/>
    </location>
</feature>
<feature type="compositionally biased region" description="Low complexity" evidence="1">
    <location>
        <begin position="49"/>
        <end position="66"/>
    </location>
</feature>
<reference evidence="4 5" key="1">
    <citation type="submission" date="2020-03" db="EMBL/GenBank/DDBJ databases">
        <title>Bacterial isolates of synthetic phycosphere.</title>
        <authorList>
            <person name="Fu H."/>
            <person name="Moran M.A."/>
        </authorList>
    </citation>
    <scope>NUCLEOTIDE SEQUENCE [LARGE SCALE GENOMIC DNA]</scope>
    <source>
        <strain evidence="4 5">HF1</strain>
    </source>
</reference>
<protein>
    <recommendedName>
        <fullName evidence="3">Extensin-like C-terminal domain-containing protein</fullName>
    </recommendedName>
</protein>
<evidence type="ECO:0000313" key="5">
    <source>
        <dbReference type="Proteomes" id="UP000709466"/>
    </source>
</evidence>
<dbReference type="InterPro" id="IPR009683">
    <property type="entry name" value="Extensin-like_C"/>
</dbReference>
<feature type="domain" description="Extensin-like C-terminal" evidence="3">
    <location>
        <begin position="121"/>
        <end position="278"/>
    </location>
</feature>
<dbReference type="RefSeq" id="WP_167635917.1">
    <property type="nucleotide sequence ID" value="NZ_JAATOP010000001.1"/>
</dbReference>
<comment type="caution">
    <text evidence="4">The sequence shown here is derived from an EMBL/GenBank/DDBJ whole genome shotgun (WGS) entry which is preliminary data.</text>
</comment>
<organism evidence="4 5">
    <name type="scientific">Marivivens donghaensis</name>
    <dbReference type="NCBI Taxonomy" id="1699413"/>
    <lineage>
        <taxon>Bacteria</taxon>
        <taxon>Pseudomonadati</taxon>
        <taxon>Pseudomonadota</taxon>
        <taxon>Alphaproteobacteria</taxon>
        <taxon>Rhodobacterales</taxon>
        <taxon>Paracoccaceae</taxon>
        <taxon>Marivivens group</taxon>
        <taxon>Marivivens</taxon>
    </lineage>
</organism>
<accession>A0ABX0VUX8</accession>
<evidence type="ECO:0000313" key="4">
    <source>
        <dbReference type="EMBL" id="NIY71026.1"/>
    </source>
</evidence>
<keyword evidence="2" id="KW-0732">Signal</keyword>
<proteinExistence type="predicted"/>